<reference evidence="4" key="1">
    <citation type="submission" date="2018-04" db="EMBL/GenBank/DDBJ databases">
        <authorList>
            <person name="Cornet L."/>
        </authorList>
    </citation>
    <scope>NUCLEOTIDE SEQUENCE [LARGE SCALE GENOMIC DNA]</scope>
</reference>
<name>A0A2W4UMU7_9CYAN</name>
<dbReference type="Pfam" id="PF10442">
    <property type="entry name" value="FIST_C"/>
    <property type="match status" value="1"/>
</dbReference>
<dbReference type="Pfam" id="PF08495">
    <property type="entry name" value="FIST"/>
    <property type="match status" value="1"/>
</dbReference>
<dbReference type="Proteomes" id="UP000249354">
    <property type="component" value="Unassembled WGS sequence"/>
</dbReference>
<dbReference type="SMART" id="SM01204">
    <property type="entry name" value="FIST_C"/>
    <property type="match status" value="1"/>
</dbReference>
<dbReference type="PANTHER" id="PTHR40252">
    <property type="entry name" value="BLR0328 PROTEIN"/>
    <property type="match status" value="1"/>
</dbReference>
<feature type="domain" description="FIST" evidence="1">
    <location>
        <begin position="33"/>
        <end position="224"/>
    </location>
</feature>
<organism evidence="3 4">
    <name type="scientific">Leptolyngbya foveolarum</name>
    <dbReference type="NCBI Taxonomy" id="47253"/>
    <lineage>
        <taxon>Bacteria</taxon>
        <taxon>Bacillati</taxon>
        <taxon>Cyanobacteriota</taxon>
        <taxon>Cyanophyceae</taxon>
        <taxon>Leptolyngbyales</taxon>
        <taxon>Leptolyngbyaceae</taxon>
        <taxon>Leptolyngbya group</taxon>
        <taxon>Leptolyngbya</taxon>
    </lineage>
</organism>
<proteinExistence type="predicted"/>
<comment type="caution">
    <text evidence="3">The sequence shown here is derived from an EMBL/GenBank/DDBJ whole genome shotgun (WGS) entry which is preliminary data.</text>
</comment>
<dbReference type="EMBL" id="QBMC01000028">
    <property type="protein sequence ID" value="PZO20567.1"/>
    <property type="molecule type" value="Genomic_DNA"/>
</dbReference>
<evidence type="ECO:0000259" key="1">
    <source>
        <dbReference type="SMART" id="SM00897"/>
    </source>
</evidence>
<reference evidence="3 4" key="2">
    <citation type="submission" date="2018-06" db="EMBL/GenBank/DDBJ databases">
        <title>Metagenomic assembly of (sub)arctic Cyanobacteria and their associated microbiome from non-axenic cultures.</title>
        <authorList>
            <person name="Baurain D."/>
        </authorList>
    </citation>
    <scope>NUCLEOTIDE SEQUENCE [LARGE SCALE GENOMIC DNA]</scope>
    <source>
        <strain evidence="3">ULC129bin1</strain>
    </source>
</reference>
<dbReference type="InterPro" id="IPR013702">
    <property type="entry name" value="FIST_domain_N"/>
</dbReference>
<feature type="domain" description="FIST C-domain" evidence="2">
    <location>
        <begin position="225"/>
        <end position="364"/>
    </location>
</feature>
<evidence type="ECO:0000313" key="3">
    <source>
        <dbReference type="EMBL" id="PZO20567.1"/>
    </source>
</evidence>
<dbReference type="InterPro" id="IPR019494">
    <property type="entry name" value="FIST_C"/>
</dbReference>
<evidence type="ECO:0008006" key="5">
    <source>
        <dbReference type="Google" id="ProtNLM"/>
    </source>
</evidence>
<dbReference type="SMART" id="SM00897">
    <property type="entry name" value="FIST"/>
    <property type="match status" value="1"/>
</dbReference>
<gene>
    <name evidence="3" type="ORF">DCF25_06400</name>
</gene>
<evidence type="ECO:0000259" key="2">
    <source>
        <dbReference type="SMART" id="SM01204"/>
    </source>
</evidence>
<protein>
    <recommendedName>
        <fullName evidence="5">Histidine kinase</fullName>
    </recommendedName>
</protein>
<evidence type="ECO:0000313" key="4">
    <source>
        <dbReference type="Proteomes" id="UP000249354"/>
    </source>
</evidence>
<dbReference type="PANTHER" id="PTHR40252:SF2">
    <property type="entry name" value="BLR0328 PROTEIN"/>
    <property type="match status" value="1"/>
</dbReference>
<sequence length="385" mass="41339">MFKVAVGHSVDPDSIEAIEEVLAQCQKTLGEDSPQAGIVFAATDFEHRDILERIQTAYPGILLVGGTSSAEMSSQAAFQQDSLAVMLFCSDEITFSVGVGHGACDDEAAAAQDAIASANAPNMKLCYALCEGIGVDGMALTQGLKAAIGRAVPVFGGFTADDCRFEHTYQFLGSEVMEGTVVVLTFSGNLNVSYGVATGQIPIGRKATVTKSERYTLHEIDGQPAKQFYIDYFGEQKIKVAGNSRVSAIAVHEPDSDNFYLRSPHSENAEAGSVKYFSHVPEQSIIQLASPSEDSLLQAAREAFEKAQVAYQGHEPSAALIVSCVSRQRNLGTRITEEYKVAESFLGAELPKLGFYSFGEISPFTEETTPQFHNETFAALLIGTN</sequence>
<dbReference type="AlphaFoldDB" id="A0A2W4UMU7"/>
<accession>A0A2W4UMU7</accession>